<dbReference type="InterPro" id="IPR014752">
    <property type="entry name" value="Arrestin-like_C"/>
</dbReference>
<dbReference type="GeneID" id="81371686"/>
<evidence type="ECO:0000313" key="1">
    <source>
        <dbReference type="EMBL" id="KAJ5392579.1"/>
    </source>
</evidence>
<keyword evidence="2" id="KW-1185">Reference proteome</keyword>
<reference evidence="1" key="1">
    <citation type="submission" date="2022-12" db="EMBL/GenBank/DDBJ databases">
        <authorList>
            <person name="Petersen C."/>
        </authorList>
    </citation>
    <scope>NUCLEOTIDE SEQUENCE</scope>
    <source>
        <strain evidence="1">IBT 29677</strain>
    </source>
</reference>
<dbReference type="RefSeq" id="XP_056488257.1">
    <property type="nucleotide sequence ID" value="XM_056632706.1"/>
</dbReference>
<sequence length="106" mass="12068">MFFQSCETYDLKLDQACIFLQDRTKASINGTFHVNLPHKNSFKSIQVKLVGILKIPRDDYLIRNDRQLITSTSHQSIGASETLNSFQLPAGYYEFPFSIPLAGRNP</sequence>
<organism evidence="1 2">
    <name type="scientific">Penicillium cosmopolitanum</name>
    <dbReference type="NCBI Taxonomy" id="1131564"/>
    <lineage>
        <taxon>Eukaryota</taxon>
        <taxon>Fungi</taxon>
        <taxon>Dikarya</taxon>
        <taxon>Ascomycota</taxon>
        <taxon>Pezizomycotina</taxon>
        <taxon>Eurotiomycetes</taxon>
        <taxon>Eurotiomycetidae</taxon>
        <taxon>Eurotiales</taxon>
        <taxon>Aspergillaceae</taxon>
        <taxon>Penicillium</taxon>
    </lineage>
</organism>
<proteinExistence type="predicted"/>
<dbReference type="AlphaFoldDB" id="A0A9W9W073"/>
<evidence type="ECO:0000313" key="2">
    <source>
        <dbReference type="Proteomes" id="UP001147747"/>
    </source>
</evidence>
<name>A0A9W9W073_9EURO</name>
<evidence type="ECO:0008006" key="3">
    <source>
        <dbReference type="Google" id="ProtNLM"/>
    </source>
</evidence>
<dbReference type="EMBL" id="JAPZBU010000008">
    <property type="protein sequence ID" value="KAJ5392579.1"/>
    <property type="molecule type" value="Genomic_DNA"/>
</dbReference>
<protein>
    <recommendedName>
        <fullName evidence="3">Arrestin-like N-terminal domain-containing protein</fullName>
    </recommendedName>
</protein>
<dbReference type="Gene3D" id="2.60.40.640">
    <property type="match status" value="1"/>
</dbReference>
<dbReference type="Proteomes" id="UP001147747">
    <property type="component" value="Unassembled WGS sequence"/>
</dbReference>
<accession>A0A9W9W073</accession>
<reference evidence="1" key="2">
    <citation type="journal article" date="2023" name="IMA Fungus">
        <title>Comparative genomic study of the Penicillium genus elucidates a diverse pangenome and 15 lateral gene transfer events.</title>
        <authorList>
            <person name="Petersen C."/>
            <person name="Sorensen T."/>
            <person name="Nielsen M.R."/>
            <person name="Sondergaard T.E."/>
            <person name="Sorensen J.L."/>
            <person name="Fitzpatrick D.A."/>
            <person name="Frisvad J.C."/>
            <person name="Nielsen K.L."/>
        </authorList>
    </citation>
    <scope>NUCLEOTIDE SEQUENCE</scope>
    <source>
        <strain evidence="1">IBT 29677</strain>
    </source>
</reference>
<gene>
    <name evidence="1" type="ORF">N7509_008069</name>
</gene>
<dbReference type="OrthoDB" id="2333384at2759"/>
<comment type="caution">
    <text evidence="1">The sequence shown here is derived from an EMBL/GenBank/DDBJ whole genome shotgun (WGS) entry which is preliminary data.</text>
</comment>